<gene>
    <name evidence="1" type="ORF">M9Y10_016754</name>
</gene>
<protein>
    <submittedName>
        <fullName evidence="1">Uncharacterized protein</fullName>
    </submittedName>
</protein>
<dbReference type="InterPro" id="IPR011990">
    <property type="entry name" value="TPR-like_helical_dom_sf"/>
</dbReference>
<dbReference type="EMBL" id="JAPFFF010000021">
    <property type="protein sequence ID" value="KAK8854195.1"/>
    <property type="molecule type" value="Genomic_DNA"/>
</dbReference>
<dbReference type="SUPFAM" id="SSF81901">
    <property type="entry name" value="HCP-like"/>
    <property type="match status" value="1"/>
</dbReference>
<reference evidence="1 2" key="1">
    <citation type="submission" date="2024-04" db="EMBL/GenBank/DDBJ databases">
        <title>Tritrichomonas musculus Genome.</title>
        <authorList>
            <person name="Alves-Ferreira E."/>
            <person name="Grigg M."/>
            <person name="Lorenzi H."/>
            <person name="Galac M."/>
        </authorList>
    </citation>
    <scope>NUCLEOTIDE SEQUENCE [LARGE SCALE GENOMIC DNA]</scope>
    <source>
        <strain evidence="1 2">EAF2021</strain>
    </source>
</reference>
<accession>A0ABR2HX66</accession>
<keyword evidence="2" id="KW-1185">Reference proteome</keyword>
<dbReference type="Proteomes" id="UP001470230">
    <property type="component" value="Unassembled WGS sequence"/>
</dbReference>
<evidence type="ECO:0000313" key="1">
    <source>
        <dbReference type="EMBL" id="KAK8854195.1"/>
    </source>
</evidence>
<comment type="caution">
    <text evidence="1">The sequence shown here is derived from an EMBL/GenBank/DDBJ whole genome shotgun (WGS) entry which is preliminary data.</text>
</comment>
<sequence length="109" mass="12199">MLDKGENGVPVNKTEAVRYYKMAIDQGYEYAMNNNADMLRNGDGITVDKVQVVHNNRLIIYSKALVDESQLTSSIGSEKSWSRLRTISRLLNDSLIASVGAYFGVMLHK</sequence>
<dbReference type="Gene3D" id="1.25.40.10">
    <property type="entry name" value="Tetratricopeptide repeat domain"/>
    <property type="match status" value="1"/>
</dbReference>
<proteinExistence type="predicted"/>
<name>A0ABR2HX66_9EUKA</name>
<evidence type="ECO:0000313" key="2">
    <source>
        <dbReference type="Proteomes" id="UP001470230"/>
    </source>
</evidence>
<organism evidence="1 2">
    <name type="scientific">Tritrichomonas musculus</name>
    <dbReference type="NCBI Taxonomy" id="1915356"/>
    <lineage>
        <taxon>Eukaryota</taxon>
        <taxon>Metamonada</taxon>
        <taxon>Parabasalia</taxon>
        <taxon>Tritrichomonadida</taxon>
        <taxon>Tritrichomonadidae</taxon>
        <taxon>Tritrichomonas</taxon>
    </lineage>
</organism>